<reference evidence="3" key="2">
    <citation type="submission" date="2021-04" db="EMBL/GenBank/DDBJ databases">
        <authorList>
            <person name="Gilroy R."/>
        </authorList>
    </citation>
    <scope>NUCLEOTIDE SEQUENCE</scope>
    <source>
        <strain evidence="3">ChiBcec2-3848</strain>
    </source>
</reference>
<sequence>MRTVNRTDIGKRIRGLRDSRRITREEFSEALDITPQFLRDIEAGTKGMSNETLIKIANYFSVTTDYILFSDAPDQDDYIFMDLIHQCPESKRKHLKIIIEQFVDSAVS</sequence>
<dbReference type="CDD" id="cd00093">
    <property type="entry name" value="HTH_XRE"/>
    <property type="match status" value="1"/>
</dbReference>
<feature type="domain" description="HTH cro/C1-type" evidence="2">
    <location>
        <begin position="13"/>
        <end position="67"/>
    </location>
</feature>
<evidence type="ECO:0000313" key="4">
    <source>
        <dbReference type="Proteomes" id="UP000823886"/>
    </source>
</evidence>
<dbReference type="Gene3D" id="1.10.260.40">
    <property type="entry name" value="lambda repressor-like DNA-binding domains"/>
    <property type="match status" value="1"/>
</dbReference>
<dbReference type="Pfam" id="PF01381">
    <property type="entry name" value="HTH_3"/>
    <property type="match status" value="1"/>
</dbReference>
<comment type="caution">
    <text evidence="3">The sequence shown here is derived from an EMBL/GenBank/DDBJ whole genome shotgun (WGS) entry which is preliminary data.</text>
</comment>
<dbReference type="GO" id="GO:0005829">
    <property type="term" value="C:cytosol"/>
    <property type="evidence" value="ECO:0007669"/>
    <property type="project" value="TreeGrafter"/>
</dbReference>
<dbReference type="Proteomes" id="UP000823886">
    <property type="component" value="Unassembled WGS sequence"/>
</dbReference>
<evidence type="ECO:0000259" key="2">
    <source>
        <dbReference type="PROSITE" id="PS50943"/>
    </source>
</evidence>
<dbReference type="InterPro" id="IPR001387">
    <property type="entry name" value="Cro/C1-type_HTH"/>
</dbReference>
<dbReference type="SMART" id="SM00530">
    <property type="entry name" value="HTH_XRE"/>
    <property type="match status" value="1"/>
</dbReference>
<evidence type="ECO:0000256" key="1">
    <source>
        <dbReference type="ARBA" id="ARBA00023125"/>
    </source>
</evidence>
<proteinExistence type="predicted"/>
<accession>A0A9D2PM24</accession>
<dbReference type="SUPFAM" id="SSF47413">
    <property type="entry name" value="lambda repressor-like DNA-binding domains"/>
    <property type="match status" value="1"/>
</dbReference>
<dbReference type="GO" id="GO:0003677">
    <property type="term" value="F:DNA binding"/>
    <property type="evidence" value="ECO:0007669"/>
    <property type="project" value="UniProtKB-KW"/>
</dbReference>
<dbReference type="PROSITE" id="PS50943">
    <property type="entry name" value="HTH_CROC1"/>
    <property type="match status" value="1"/>
</dbReference>
<dbReference type="GO" id="GO:0003700">
    <property type="term" value="F:DNA-binding transcription factor activity"/>
    <property type="evidence" value="ECO:0007669"/>
    <property type="project" value="TreeGrafter"/>
</dbReference>
<reference evidence="3" key="1">
    <citation type="journal article" date="2021" name="PeerJ">
        <title>Extensive microbial diversity within the chicken gut microbiome revealed by metagenomics and culture.</title>
        <authorList>
            <person name="Gilroy R."/>
            <person name="Ravi A."/>
            <person name="Getino M."/>
            <person name="Pursley I."/>
            <person name="Horton D.L."/>
            <person name="Alikhan N.F."/>
            <person name="Baker D."/>
            <person name="Gharbi K."/>
            <person name="Hall N."/>
            <person name="Watson M."/>
            <person name="Adriaenssens E.M."/>
            <person name="Foster-Nyarko E."/>
            <person name="Jarju S."/>
            <person name="Secka A."/>
            <person name="Antonio M."/>
            <person name="Oren A."/>
            <person name="Chaudhuri R.R."/>
            <person name="La Ragione R."/>
            <person name="Hildebrand F."/>
            <person name="Pallen M.J."/>
        </authorList>
    </citation>
    <scope>NUCLEOTIDE SEQUENCE</scope>
    <source>
        <strain evidence="3">ChiBcec2-3848</strain>
    </source>
</reference>
<organism evidence="3 4">
    <name type="scientific">Candidatus Blautia merdavium</name>
    <dbReference type="NCBI Taxonomy" id="2838494"/>
    <lineage>
        <taxon>Bacteria</taxon>
        <taxon>Bacillati</taxon>
        <taxon>Bacillota</taxon>
        <taxon>Clostridia</taxon>
        <taxon>Lachnospirales</taxon>
        <taxon>Lachnospiraceae</taxon>
        <taxon>Blautia</taxon>
    </lineage>
</organism>
<evidence type="ECO:0000313" key="3">
    <source>
        <dbReference type="EMBL" id="HJC62031.1"/>
    </source>
</evidence>
<dbReference type="PANTHER" id="PTHR46797:SF1">
    <property type="entry name" value="METHYLPHOSPHONATE SYNTHASE"/>
    <property type="match status" value="1"/>
</dbReference>
<dbReference type="PANTHER" id="PTHR46797">
    <property type="entry name" value="HTH-TYPE TRANSCRIPTIONAL REGULATOR"/>
    <property type="match status" value="1"/>
</dbReference>
<name>A0A9D2PM24_9FIRM</name>
<dbReference type="InterPro" id="IPR010982">
    <property type="entry name" value="Lambda_DNA-bd_dom_sf"/>
</dbReference>
<dbReference type="AlphaFoldDB" id="A0A9D2PM24"/>
<dbReference type="EMBL" id="DWVZ01000003">
    <property type="protein sequence ID" value="HJC62031.1"/>
    <property type="molecule type" value="Genomic_DNA"/>
</dbReference>
<dbReference type="InterPro" id="IPR050807">
    <property type="entry name" value="TransReg_Diox_bact_type"/>
</dbReference>
<keyword evidence="1" id="KW-0238">DNA-binding</keyword>
<gene>
    <name evidence="3" type="ORF">H9753_00240</name>
</gene>
<protein>
    <submittedName>
        <fullName evidence="3">Helix-turn-helix domain-containing protein</fullName>
    </submittedName>
</protein>